<gene>
    <name evidence="10" type="ORF">C7959_11748</name>
</gene>
<keyword evidence="7 8" id="KW-0472">Membrane</keyword>
<dbReference type="STRING" id="926561.GCA_000379025_02111"/>
<dbReference type="InterPro" id="IPR026033">
    <property type="entry name" value="Azg-like_bact_archaea"/>
</dbReference>
<evidence type="ECO:0000256" key="1">
    <source>
        <dbReference type="ARBA" id="ARBA00004651"/>
    </source>
</evidence>
<dbReference type="GO" id="GO:0005345">
    <property type="term" value="F:purine nucleobase transmembrane transporter activity"/>
    <property type="evidence" value="ECO:0007669"/>
    <property type="project" value="TreeGrafter"/>
</dbReference>
<feature type="transmembrane region" description="Helical" evidence="9">
    <location>
        <begin position="234"/>
        <end position="256"/>
    </location>
</feature>
<feature type="transmembrane region" description="Helical" evidence="9">
    <location>
        <begin position="331"/>
        <end position="358"/>
    </location>
</feature>
<keyword evidence="6 8" id="KW-1133">Transmembrane helix</keyword>
<evidence type="ECO:0000256" key="7">
    <source>
        <dbReference type="ARBA" id="ARBA00023136"/>
    </source>
</evidence>
<dbReference type="PANTHER" id="PTHR43337">
    <property type="entry name" value="XANTHINE/URACIL PERMEASE C887.17-RELATED"/>
    <property type="match status" value="1"/>
</dbReference>
<evidence type="ECO:0000313" key="10">
    <source>
        <dbReference type="EMBL" id="TDX50968.1"/>
    </source>
</evidence>
<evidence type="ECO:0000313" key="11">
    <source>
        <dbReference type="Proteomes" id="UP000295832"/>
    </source>
</evidence>
<dbReference type="EMBL" id="SOEG01000017">
    <property type="protein sequence ID" value="TDX50968.1"/>
    <property type="molecule type" value="Genomic_DNA"/>
</dbReference>
<keyword evidence="11" id="KW-1185">Reference proteome</keyword>
<dbReference type="Pfam" id="PF00860">
    <property type="entry name" value="Xan_ur_permease"/>
    <property type="match status" value="1"/>
</dbReference>
<name>A0A4R8GXP6_9FIRM</name>
<dbReference type="GO" id="GO:0005886">
    <property type="term" value="C:plasma membrane"/>
    <property type="evidence" value="ECO:0007669"/>
    <property type="project" value="UniProtKB-SubCell"/>
</dbReference>
<feature type="transmembrane region" description="Helical" evidence="9">
    <location>
        <begin position="103"/>
        <end position="122"/>
    </location>
</feature>
<feature type="transmembrane region" description="Helical" evidence="9">
    <location>
        <begin position="378"/>
        <end position="407"/>
    </location>
</feature>
<keyword evidence="3 8" id="KW-0813">Transport</keyword>
<feature type="transmembrane region" description="Helical" evidence="9">
    <location>
        <begin position="174"/>
        <end position="190"/>
    </location>
</feature>
<organism evidence="10 11">
    <name type="scientific">Orenia marismortui</name>
    <dbReference type="NCBI Taxonomy" id="46469"/>
    <lineage>
        <taxon>Bacteria</taxon>
        <taxon>Bacillati</taxon>
        <taxon>Bacillota</taxon>
        <taxon>Clostridia</taxon>
        <taxon>Halanaerobiales</taxon>
        <taxon>Halobacteroidaceae</taxon>
        <taxon>Orenia</taxon>
    </lineage>
</organism>
<dbReference type="PIRSF" id="PIRSF005353">
    <property type="entry name" value="PbuG"/>
    <property type="match status" value="1"/>
</dbReference>
<dbReference type="InterPro" id="IPR006043">
    <property type="entry name" value="NCS2"/>
</dbReference>
<evidence type="ECO:0000256" key="6">
    <source>
        <dbReference type="ARBA" id="ARBA00022989"/>
    </source>
</evidence>
<evidence type="ECO:0000256" key="2">
    <source>
        <dbReference type="ARBA" id="ARBA00005697"/>
    </source>
</evidence>
<feature type="transmembrane region" description="Helical" evidence="9">
    <location>
        <begin position="21"/>
        <end position="38"/>
    </location>
</feature>
<sequence>MATFLERIFKLSENNTNIKTEVVAGITTFMTMAYIIFVNPSIVKATGMPFQAVMIATAVSAAFATLCMAFLANYPFALAPGMGLNAYFTYTVVLGMGLSWQEALGAVFISGVVFLLLTLTKVRETIINAMPNTLKSAVSAGIGLFIAFIGMQNAGVVVDHGATLVTLGDLTDPSAILAIVGIIITGLLMAKEVKGSILWGIIIITIFAIPLGVAEMPQKIFEVPTLSSWSPVLFKADIAGAWGKGILTIIFAFLFVDLFDTAGTLVGVSQQAGFLDEDGNLPKVERALLADSVGTIAGSMMGTPTVTTYVESASGVAQGGRTGLTGVVISLCFLLSIFFTPVIAIVPAAATAPALIIVGSLMLRNAVHIEWENIAESLPAFVTIIAMPFTYSIATGISLGFILYPIVKLFHGEGKDVHWVVYLLGALFILKYIFLGGA</sequence>
<comment type="subcellular location">
    <subcellularLocation>
        <location evidence="1 8">Cell membrane</location>
        <topology evidence="1 8">Multi-pass membrane protein</topology>
    </subcellularLocation>
</comment>
<dbReference type="RefSeq" id="WP_134117252.1">
    <property type="nucleotide sequence ID" value="NZ_SOEG01000017.1"/>
</dbReference>
<dbReference type="AlphaFoldDB" id="A0A4R8GXP6"/>
<evidence type="ECO:0000256" key="3">
    <source>
        <dbReference type="ARBA" id="ARBA00022448"/>
    </source>
</evidence>
<feature type="transmembrane region" description="Helical" evidence="9">
    <location>
        <begin position="134"/>
        <end position="154"/>
    </location>
</feature>
<keyword evidence="5 8" id="KW-0812">Transmembrane</keyword>
<evidence type="ECO:0000256" key="9">
    <source>
        <dbReference type="SAM" id="Phobius"/>
    </source>
</evidence>
<evidence type="ECO:0000256" key="4">
    <source>
        <dbReference type="ARBA" id="ARBA00022475"/>
    </source>
</evidence>
<dbReference type="InterPro" id="IPR045018">
    <property type="entry name" value="Azg-like"/>
</dbReference>
<evidence type="ECO:0000256" key="8">
    <source>
        <dbReference type="PIRNR" id="PIRNR005353"/>
    </source>
</evidence>
<feature type="transmembrane region" description="Helical" evidence="9">
    <location>
        <begin position="197"/>
        <end position="214"/>
    </location>
</feature>
<protein>
    <submittedName>
        <fullName evidence="10">AGZA family xanthine/uracil permease-like MFS transporter</fullName>
    </submittedName>
</protein>
<accession>A0A4R8GXP6</accession>
<keyword evidence="4 8" id="KW-1003">Cell membrane</keyword>
<feature type="transmembrane region" description="Helical" evidence="9">
    <location>
        <begin position="50"/>
        <end position="71"/>
    </location>
</feature>
<reference evidence="10 11" key="1">
    <citation type="submission" date="2019-03" db="EMBL/GenBank/DDBJ databases">
        <title>Subsurface microbial communities from deep shales in Ohio and West Virginia, USA.</title>
        <authorList>
            <person name="Wrighton K."/>
        </authorList>
    </citation>
    <scope>NUCLEOTIDE SEQUENCE [LARGE SCALE GENOMIC DNA]</scope>
    <source>
        <strain evidence="10 11">MSL 6dP</strain>
    </source>
</reference>
<comment type="caution">
    <text evidence="10">The sequence shown here is derived from an EMBL/GenBank/DDBJ whole genome shotgun (WGS) entry which is preliminary data.</text>
</comment>
<comment type="similarity">
    <text evidence="2 8">Belongs to the nucleobase:cation symporter-2 (NCS2) (TC 2.A.40) family. Azg-like subfamily.</text>
</comment>
<proteinExistence type="inferred from homology"/>
<dbReference type="Proteomes" id="UP000295832">
    <property type="component" value="Unassembled WGS sequence"/>
</dbReference>
<feature type="transmembrane region" description="Helical" evidence="9">
    <location>
        <begin position="419"/>
        <end position="435"/>
    </location>
</feature>
<evidence type="ECO:0000256" key="5">
    <source>
        <dbReference type="ARBA" id="ARBA00022692"/>
    </source>
</evidence>
<dbReference type="PANTHER" id="PTHR43337:SF1">
    <property type="entry name" value="XANTHINE_URACIL PERMEASE C887.17-RELATED"/>
    <property type="match status" value="1"/>
</dbReference>